<organism evidence="1 2">
    <name type="scientific">Dyadobacter endophyticus</name>
    <dbReference type="NCBI Taxonomy" id="1749036"/>
    <lineage>
        <taxon>Bacteria</taxon>
        <taxon>Pseudomonadati</taxon>
        <taxon>Bacteroidota</taxon>
        <taxon>Cytophagia</taxon>
        <taxon>Cytophagales</taxon>
        <taxon>Spirosomataceae</taxon>
        <taxon>Dyadobacter</taxon>
    </lineage>
</organism>
<keyword evidence="2" id="KW-1185">Reference proteome</keyword>
<dbReference type="EMBL" id="BMIA01000002">
    <property type="protein sequence ID" value="GGH38839.1"/>
    <property type="molecule type" value="Genomic_DNA"/>
</dbReference>
<protein>
    <submittedName>
        <fullName evidence="1">Uncharacterized protein</fullName>
    </submittedName>
</protein>
<sequence length="64" mass="7221">MPEKAPDGDFKVVFKHEYGGHVLVADLNQPGNKSVPHVKTLDFKHIQPKQCSKPDTTFQSVYIK</sequence>
<name>A0ABQ1YUZ5_9BACT</name>
<evidence type="ECO:0000313" key="1">
    <source>
        <dbReference type="EMBL" id="GGH38839.1"/>
    </source>
</evidence>
<gene>
    <name evidence="1" type="ORF">GCM10007423_32820</name>
</gene>
<dbReference type="Proteomes" id="UP000600214">
    <property type="component" value="Unassembled WGS sequence"/>
</dbReference>
<proteinExistence type="predicted"/>
<evidence type="ECO:0000313" key="2">
    <source>
        <dbReference type="Proteomes" id="UP000600214"/>
    </source>
</evidence>
<comment type="caution">
    <text evidence="1">The sequence shown here is derived from an EMBL/GenBank/DDBJ whole genome shotgun (WGS) entry which is preliminary data.</text>
</comment>
<reference evidence="2" key="1">
    <citation type="journal article" date="2019" name="Int. J. Syst. Evol. Microbiol.">
        <title>The Global Catalogue of Microorganisms (GCM) 10K type strain sequencing project: providing services to taxonomists for standard genome sequencing and annotation.</title>
        <authorList>
            <consortium name="The Broad Institute Genomics Platform"/>
            <consortium name="The Broad Institute Genome Sequencing Center for Infectious Disease"/>
            <person name="Wu L."/>
            <person name="Ma J."/>
        </authorList>
    </citation>
    <scope>NUCLEOTIDE SEQUENCE [LARGE SCALE GENOMIC DNA]</scope>
    <source>
        <strain evidence="2">CGMCC 1.15288</strain>
    </source>
</reference>
<accession>A0ABQ1YUZ5</accession>